<dbReference type="RefSeq" id="WP_169324530.1">
    <property type="nucleotide sequence ID" value="NZ_JABCJJ010000009.1"/>
</dbReference>
<protein>
    <submittedName>
        <fullName evidence="2">Prepilin-type N-terminal cleavage/methylation domain-containing protein</fullName>
    </submittedName>
</protein>
<evidence type="ECO:0000313" key="2">
    <source>
        <dbReference type="EMBL" id="NMR20160.1"/>
    </source>
</evidence>
<accession>A0A7Y0QHD0</accession>
<dbReference type="Proteomes" id="UP000562124">
    <property type="component" value="Unassembled WGS sequence"/>
</dbReference>
<dbReference type="Gene3D" id="2.60.40.1120">
    <property type="entry name" value="Carboxypeptidase-like, regulatory domain"/>
    <property type="match status" value="1"/>
</dbReference>
<keyword evidence="1" id="KW-0472">Membrane</keyword>
<dbReference type="EMBL" id="JABCJJ010000009">
    <property type="protein sequence ID" value="NMR20160.1"/>
    <property type="molecule type" value="Genomic_DNA"/>
</dbReference>
<dbReference type="NCBIfam" id="TIGR02532">
    <property type="entry name" value="IV_pilin_GFxxxE"/>
    <property type="match status" value="1"/>
</dbReference>
<dbReference type="InterPro" id="IPR012902">
    <property type="entry name" value="N_methyl_site"/>
</dbReference>
<evidence type="ECO:0000256" key="1">
    <source>
        <dbReference type="SAM" id="Phobius"/>
    </source>
</evidence>
<organism evidence="2 3">
    <name type="scientific">Cellulomonas fimi</name>
    <dbReference type="NCBI Taxonomy" id="1708"/>
    <lineage>
        <taxon>Bacteria</taxon>
        <taxon>Bacillati</taxon>
        <taxon>Actinomycetota</taxon>
        <taxon>Actinomycetes</taxon>
        <taxon>Micrococcales</taxon>
        <taxon>Cellulomonadaceae</taxon>
        <taxon>Cellulomonas</taxon>
    </lineage>
</organism>
<keyword evidence="3" id="KW-1185">Reference proteome</keyword>
<name>A0A7Y0QHD0_CELFI</name>
<keyword evidence="1" id="KW-1133">Transmembrane helix</keyword>
<reference evidence="2 3" key="1">
    <citation type="submission" date="2020-04" db="EMBL/GenBank/DDBJ databases">
        <title>Sequencing and Assembly of C. fimi.</title>
        <authorList>
            <person name="Ramsey A.R."/>
        </authorList>
    </citation>
    <scope>NUCLEOTIDE SEQUENCE [LARGE SCALE GENOMIC DNA]</scope>
    <source>
        <strain evidence="2 3">SB</strain>
    </source>
</reference>
<gene>
    <name evidence="2" type="ORF">HIR71_08005</name>
</gene>
<dbReference type="GO" id="GO:0030246">
    <property type="term" value="F:carbohydrate binding"/>
    <property type="evidence" value="ECO:0007669"/>
    <property type="project" value="InterPro"/>
</dbReference>
<sequence>MTHLRRRLANAQAEDGMSLIEVMMAMLIFAVISTGVIYTMMSVLSVGRDSRARQVASNLASGEIDLARDIDDLFDLVPVDRAPVTLNGDVFRVKVSPQWVSDPGLDFSCGGSAGGSGGALRYKRVNVTVTWDNMRPGTEPVRMDTVIGPKERINDPALGTILVSVLNAAGTGNQGVTVTTTPSTGTAVAPTDSQGCTYVLKVPPGSYDVKVSKADNVDAGQSATPASAITVQAGASTSVGFQLDRAARYTARLATNYVPAAGESVRLPTDLKTTFWNTYDIYGRTPDTGSGTASQVFRLHPYTSGYQAYAGECDSGDPGQWPAEKVSGQQWEGVRDPAKAADPGSAVDIDVPMGIVRVKGGGSGSYLKAVSEAPFAGLPGCAATVTYTYGSVLSGAPTTIALPYGTWKLYRGSSTSSMTSLVGPGELELPPAGVPSRSEIDPGGVVRLDPRVVIP</sequence>
<feature type="transmembrane region" description="Helical" evidence="1">
    <location>
        <begin position="20"/>
        <end position="41"/>
    </location>
</feature>
<keyword evidence="1" id="KW-0812">Transmembrane</keyword>
<proteinExistence type="predicted"/>
<dbReference type="Pfam" id="PF07963">
    <property type="entry name" value="N_methyl"/>
    <property type="match status" value="1"/>
</dbReference>
<comment type="caution">
    <text evidence="2">The sequence shown here is derived from an EMBL/GenBank/DDBJ whole genome shotgun (WGS) entry which is preliminary data.</text>
</comment>
<dbReference type="InterPro" id="IPR013784">
    <property type="entry name" value="Carb-bd-like_fold"/>
</dbReference>
<dbReference type="SUPFAM" id="SSF49452">
    <property type="entry name" value="Starch-binding domain-like"/>
    <property type="match status" value="1"/>
</dbReference>
<evidence type="ECO:0000313" key="3">
    <source>
        <dbReference type="Proteomes" id="UP000562124"/>
    </source>
</evidence>
<dbReference type="AlphaFoldDB" id="A0A7Y0QHD0"/>